<dbReference type="PANTHER" id="PTHR13504:SF38">
    <property type="entry name" value="FIDO DOMAIN-CONTAINING PROTEIN"/>
    <property type="match status" value="1"/>
</dbReference>
<dbReference type="GO" id="GO:0005524">
    <property type="term" value="F:ATP binding"/>
    <property type="evidence" value="ECO:0007669"/>
    <property type="project" value="UniProtKB-KW"/>
</dbReference>
<dbReference type="Gene3D" id="1.10.3290.10">
    <property type="entry name" value="Fido-like domain"/>
    <property type="match status" value="1"/>
</dbReference>
<feature type="binding site" evidence="2">
    <location>
        <begin position="215"/>
        <end position="222"/>
    </location>
    <ligand>
        <name>ATP</name>
        <dbReference type="ChEBI" id="CHEBI:30616"/>
    </ligand>
</feature>
<dbReference type="Pfam" id="PF02661">
    <property type="entry name" value="Fic"/>
    <property type="match status" value="1"/>
</dbReference>
<evidence type="ECO:0000256" key="1">
    <source>
        <dbReference type="PIRSR" id="PIRSR640198-1"/>
    </source>
</evidence>
<keyword evidence="2" id="KW-0547">Nucleotide-binding</keyword>
<dbReference type="EMBL" id="JAHJDP010000042">
    <property type="protein sequence ID" value="MBU2691103.1"/>
    <property type="molecule type" value="Genomic_DNA"/>
</dbReference>
<name>A0A948WCP3_UNCEI</name>
<evidence type="ECO:0000313" key="6">
    <source>
        <dbReference type="Proteomes" id="UP000777784"/>
    </source>
</evidence>
<feature type="domain" description="Fido" evidence="4">
    <location>
        <begin position="123"/>
        <end position="278"/>
    </location>
</feature>
<proteinExistence type="predicted"/>
<dbReference type="AlphaFoldDB" id="A0A948WCP3"/>
<gene>
    <name evidence="5" type="ORF">KJ970_09245</name>
</gene>
<evidence type="ECO:0000313" key="5">
    <source>
        <dbReference type="EMBL" id="MBU2691103.1"/>
    </source>
</evidence>
<accession>A0A948WCP3</accession>
<evidence type="ECO:0000256" key="3">
    <source>
        <dbReference type="PIRSR" id="PIRSR640198-3"/>
    </source>
</evidence>
<sequence>MGPTNRTYERTHPWITFGLDLGKFSYRSWLLLGEVQSKANHVAGLPLLPKVRDELHQLFLAKGIHATTAIEGNTLTEEDVLRQLKGELQVPPSKEYLKQEIENVLEACNSIPGRLRPGVDPRIEVDDLCHWNSLILKGLSFADGVVPGRIRESLQVVVARYPGAPPADCAYLLDRLCHWLNTGFEDLERDERVAAAILKAILGHLYLAWIHPFGDGNGRTARLLELFILFSAGIPSTSAHLLSNHYNQTRGEYYRLLAASSRTDSEAGVRDFVHYALQGYVDNLREQIEQVKKQQLSVHLVNYIHGLFRDKTGTATARRRTLALALVGQDRPVPSSAIRTVTSKIANLYSRKTTKTVQRDLNVLRGLNLIKDLPDGIEIRRELMIEFIPAQFPRGPQSQVSAS</sequence>
<dbReference type="Proteomes" id="UP000777784">
    <property type="component" value="Unassembled WGS sequence"/>
</dbReference>
<feature type="site" description="Important for autoinhibition of adenylyltransferase activity" evidence="3">
    <location>
        <position position="71"/>
    </location>
</feature>
<keyword evidence="2" id="KW-0067">ATP-binding</keyword>
<evidence type="ECO:0000259" key="4">
    <source>
        <dbReference type="PROSITE" id="PS51459"/>
    </source>
</evidence>
<dbReference type="InterPro" id="IPR036597">
    <property type="entry name" value="Fido-like_dom_sf"/>
</dbReference>
<comment type="caution">
    <text evidence="5">The sequence shown here is derived from an EMBL/GenBank/DDBJ whole genome shotgun (WGS) entry which is preliminary data.</text>
</comment>
<dbReference type="InterPro" id="IPR003812">
    <property type="entry name" value="Fido"/>
</dbReference>
<evidence type="ECO:0000256" key="2">
    <source>
        <dbReference type="PIRSR" id="PIRSR640198-2"/>
    </source>
</evidence>
<protein>
    <submittedName>
        <fullName evidence="5">Fic family protein</fullName>
    </submittedName>
</protein>
<organism evidence="5 6">
    <name type="scientific">Eiseniibacteriota bacterium</name>
    <dbReference type="NCBI Taxonomy" id="2212470"/>
    <lineage>
        <taxon>Bacteria</taxon>
        <taxon>Candidatus Eiseniibacteriota</taxon>
    </lineage>
</organism>
<dbReference type="PANTHER" id="PTHR13504">
    <property type="entry name" value="FIDO DOMAIN-CONTAINING PROTEIN DDB_G0283145"/>
    <property type="match status" value="1"/>
</dbReference>
<dbReference type="PROSITE" id="PS51459">
    <property type="entry name" value="FIDO"/>
    <property type="match status" value="1"/>
</dbReference>
<feature type="binding site" evidence="2">
    <location>
        <begin position="253"/>
        <end position="254"/>
    </location>
    <ligand>
        <name>ATP</name>
        <dbReference type="ChEBI" id="CHEBI:30616"/>
    </ligand>
</feature>
<dbReference type="SUPFAM" id="SSF140931">
    <property type="entry name" value="Fic-like"/>
    <property type="match status" value="1"/>
</dbReference>
<dbReference type="InterPro" id="IPR040198">
    <property type="entry name" value="Fido_containing"/>
</dbReference>
<feature type="active site" evidence="1">
    <location>
        <position position="211"/>
    </location>
</feature>
<reference evidence="5" key="1">
    <citation type="submission" date="2021-05" db="EMBL/GenBank/DDBJ databases">
        <title>Energy efficiency and biological interactions define the core microbiome of deep oligotrophic groundwater.</title>
        <authorList>
            <person name="Mehrshad M."/>
            <person name="Lopez-Fernandez M."/>
            <person name="Bell E."/>
            <person name="Bernier-Latmani R."/>
            <person name="Bertilsson S."/>
            <person name="Dopson M."/>
        </authorList>
    </citation>
    <scope>NUCLEOTIDE SEQUENCE</scope>
    <source>
        <strain evidence="5">Modern_marine.mb.64</strain>
    </source>
</reference>